<sequence length="107" mass="12316">MVSVLRSFLTRVEKSAIGFLNGNRFNATTPLIHLCAMNSSLMGSFCLSVSPPIYIGSFLKGFETISVEKSNRRFLHSRQRRTKNRDHKRIQYSQNLKNDESQHQDLL</sequence>
<protein>
    <submittedName>
        <fullName evidence="2">Uncharacterized protein</fullName>
    </submittedName>
</protein>
<reference evidence="2 3" key="1">
    <citation type="submission" date="2021-03" db="EMBL/GenBank/DDBJ databases">
        <authorList>
            <person name="King G.J."/>
            <person name="Bancroft I."/>
            <person name="Baten A."/>
            <person name="Bloomfield J."/>
            <person name="Borpatragohain P."/>
            <person name="He Z."/>
            <person name="Irish N."/>
            <person name="Irwin J."/>
            <person name="Liu K."/>
            <person name="Mauleon R.P."/>
            <person name="Moore J."/>
            <person name="Morris R."/>
            <person name="Ostergaard L."/>
            <person name="Wang B."/>
            <person name="Wells R."/>
        </authorList>
    </citation>
    <scope>NUCLEOTIDE SEQUENCE [LARGE SCALE GENOMIC DNA]</scope>
    <source>
        <strain evidence="2">R-o-18</strain>
        <tissue evidence="2">Leaf</tissue>
    </source>
</reference>
<gene>
    <name evidence="2" type="primary">A10g500560.1_BraROA</name>
    <name evidence="2" type="ORF">IGI04_039440</name>
</gene>
<evidence type="ECO:0000256" key="1">
    <source>
        <dbReference type="SAM" id="MobiDB-lite"/>
    </source>
</evidence>
<proteinExistence type="predicted"/>
<feature type="region of interest" description="Disordered" evidence="1">
    <location>
        <begin position="73"/>
        <end position="107"/>
    </location>
</feature>
<evidence type="ECO:0000313" key="3">
    <source>
        <dbReference type="Proteomes" id="UP000823674"/>
    </source>
</evidence>
<evidence type="ECO:0000313" key="2">
    <source>
        <dbReference type="EMBL" id="KAG5374844.1"/>
    </source>
</evidence>
<dbReference type="EMBL" id="JADBGQ010000010">
    <property type="protein sequence ID" value="KAG5374844.1"/>
    <property type="molecule type" value="Genomic_DNA"/>
</dbReference>
<dbReference type="Proteomes" id="UP000823674">
    <property type="component" value="Chromosome A10"/>
</dbReference>
<keyword evidence="3" id="KW-1185">Reference proteome</keyword>
<name>A0ABQ7KJV3_BRACM</name>
<accession>A0ABQ7KJV3</accession>
<organism evidence="2 3">
    <name type="scientific">Brassica rapa subsp. trilocularis</name>
    <dbReference type="NCBI Taxonomy" id="1813537"/>
    <lineage>
        <taxon>Eukaryota</taxon>
        <taxon>Viridiplantae</taxon>
        <taxon>Streptophyta</taxon>
        <taxon>Embryophyta</taxon>
        <taxon>Tracheophyta</taxon>
        <taxon>Spermatophyta</taxon>
        <taxon>Magnoliopsida</taxon>
        <taxon>eudicotyledons</taxon>
        <taxon>Gunneridae</taxon>
        <taxon>Pentapetalae</taxon>
        <taxon>rosids</taxon>
        <taxon>malvids</taxon>
        <taxon>Brassicales</taxon>
        <taxon>Brassicaceae</taxon>
        <taxon>Brassiceae</taxon>
        <taxon>Brassica</taxon>
    </lineage>
</organism>
<feature type="compositionally biased region" description="Basic and acidic residues" evidence="1">
    <location>
        <begin position="97"/>
        <end position="107"/>
    </location>
</feature>
<comment type="caution">
    <text evidence="2">The sequence shown here is derived from an EMBL/GenBank/DDBJ whole genome shotgun (WGS) entry which is preliminary data.</text>
</comment>
<feature type="compositionally biased region" description="Basic residues" evidence="1">
    <location>
        <begin position="73"/>
        <end position="90"/>
    </location>
</feature>
<feature type="non-terminal residue" evidence="2">
    <location>
        <position position="107"/>
    </location>
</feature>